<comment type="caution">
    <text evidence="2">The sequence shown here is derived from an EMBL/GenBank/DDBJ whole genome shotgun (WGS) entry which is preliminary data.</text>
</comment>
<protein>
    <submittedName>
        <fullName evidence="2">ABC transporter substrate-binding protein</fullName>
    </submittedName>
</protein>
<dbReference type="SUPFAM" id="SSF53807">
    <property type="entry name" value="Helical backbone' metal receptor"/>
    <property type="match status" value="1"/>
</dbReference>
<keyword evidence="3" id="KW-1185">Reference proteome</keyword>
<dbReference type="EMBL" id="BAABEY010000011">
    <property type="protein sequence ID" value="GAA4434433.1"/>
    <property type="molecule type" value="Genomic_DNA"/>
</dbReference>
<evidence type="ECO:0000313" key="3">
    <source>
        <dbReference type="Proteomes" id="UP001501508"/>
    </source>
</evidence>
<dbReference type="Proteomes" id="UP001501508">
    <property type="component" value="Unassembled WGS sequence"/>
</dbReference>
<evidence type="ECO:0000313" key="2">
    <source>
        <dbReference type="EMBL" id="GAA4434433.1"/>
    </source>
</evidence>
<accession>A0ABP8LTH9</accession>
<evidence type="ECO:0000259" key="1">
    <source>
        <dbReference type="PROSITE" id="PS50983"/>
    </source>
</evidence>
<dbReference type="Pfam" id="PF01497">
    <property type="entry name" value="Peripla_BP_2"/>
    <property type="match status" value="1"/>
</dbReference>
<feature type="domain" description="Fe/B12 periplasmic-binding" evidence="1">
    <location>
        <begin position="100"/>
        <end position="377"/>
    </location>
</feature>
<dbReference type="InterPro" id="IPR050902">
    <property type="entry name" value="ABC_Transporter_SBP"/>
</dbReference>
<dbReference type="PANTHER" id="PTHR30535:SF34">
    <property type="entry name" value="MOLYBDATE-BINDING PROTEIN MOLA"/>
    <property type="match status" value="1"/>
</dbReference>
<dbReference type="PROSITE" id="PS51257">
    <property type="entry name" value="PROKAR_LIPOPROTEIN"/>
    <property type="match status" value="1"/>
</dbReference>
<sequence>MIIRSIISFVCTGAVAISICLSASCTRDVRNEERAEVEKPSGLIRYAKGFRLDDRGDYHLLRIFSPFQPGDTVQYILLKKTAPVPGGFNPEQIIRTPINSIAVTSSLHVGAVDQLEAWNNLAAVGDGSQVYSARIRDRIAAGSIREIQKGGQINQESVIDLHPDVLMVTGSPDAGHDAYAGIQASGIPVIVNSEWMETSPLGRAEWIKLMAVLFDKLNFAQHQFALVASNYERLAEKVRSAPGSRPKVLLGNEFQGTWHMPGGKSFMAALLKDAGADYPWKDNDQTGGIPLAFESVYPVALEADAWLNIFLPATDMGKAALLSADPRYQAFKPVQNNRLYSFNGRLAENGANDYWESSAYRPDLLLADYVHILHPDVLSPHALYYCNELKP</sequence>
<reference evidence="3" key="1">
    <citation type="journal article" date="2019" name="Int. J. Syst. Evol. Microbiol.">
        <title>The Global Catalogue of Microorganisms (GCM) 10K type strain sequencing project: providing services to taxonomists for standard genome sequencing and annotation.</title>
        <authorList>
            <consortium name="The Broad Institute Genomics Platform"/>
            <consortium name="The Broad Institute Genome Sequencing Center for Infectious Disease"/>
            <person name="Wu L."/>
            <person name="Ma J."/>
        </authorList>
    </citation>
    <scope>NUCLEOTIDE SEQUENCE [LARGE SCALE GENOMIC DNA]</scope>
    <source>
        <strain evidence="3">JCM 31920</strain>
    </source>
</reference>
<organism evidence="2 3">
    <name type="scientific">Ravibacter arvi</name>
    <dbReference type="NCBI Taxonomy" id="2051041"/>
    <lineage>
        <taxon>Bacteria</taxon>
        <taxon>Pseudomonadati</taxon>
        <taxon>Bacteroidota</taxon>
        <taxon>Cytophagia</taxon>
        <taxon>Cytophagales</taxon>
        <taxon>Spirosomataceae</taxon>
        <taxon>Ravibacter</taxon>
    </lineage>
</organism>
<dbReference type="RefSeq" id="WP_345026913.1">
    <property type="nucleotide sequence ID" value="NZ_BAABEY010000011.1"/>
</dbReference>
<dbReference type="PROSITE" id="PS50983">
    <property type="entry name" value="FE_B12_PBP"/>
    <property type="match status" value="1"/>
</dbReference>
<gene>
    <name evidence="2" type="ORF">GCM10023091_09380</name>
</gene>
<dbReference type="InterPro" id="IPR002491">
    <property type="entry name" value="ABC_transptr_periplasmic_BD"/>
</dbReference>
<dbReference type="Gene3D" id="3.40.50.1980">
    <property type="entry name" value="Nitrogenase molybdenum iron protein domain"/>
    <property type="match status" value="2"/>
</dbReference>
<name>A0ABP8LTH9_9BACT</name>
<proteinExistence type="predicted"/>
<dbReference type="PANTHER" id="PTHR30535">
    <property type="entry name" value="VITAMIN B12-BINDING PROTEIN"/>
    <property type="match status" value="1"/>
</dbReference>